<evidence type="ECO:0000256" key="7">
    <source>
        <dbReference type="ARBA" id="ARBA00022927"/>
    </source>
</evidence>
<dbReference type="SUPFAM" id="SSF74653">
    <property type="entry name" value="TolA/TonB C-terminal domain"/>
    <property type="match status" value="1"/>
</dbReference>
<evidence type="ECO:0000256" key="11">
    <source>
        <dbReference type="SAM" id="SignalP"/>
    </source>
</evidence>
<keyword evidence="4" id="KW-1003">Cell membrane</keyword>
<dbReference type="EMBL" id="OENE01000007">
    <property type="protein sequence ID" value="SOU88215.1"/>
    <property type="molecule type" value="Genomic_DNA"/>
</dbReference>
<dbReference type="GO" id="GO:0015031">
    <property type="term" value="P:protein transport"/>
    <property type="evidence" value="ECO:0007669"/>
    <property type="project" value="UniProtKB-KW"/>
</dbReference>
<evidence type="ECO:0000256" key="2">
    <source>
        <dbReference type="ARBA" id="ARBA00006555"/>
    </source>
</evidence>
<dbReference type="AlphaFoldDB" id="A0A2I2M6R1"/>
<gene>
    <name evidence="13" type="ORF">TNO010_150165</name>
</gene>
<feature type="signal peptide" evidence="11">
    <location>
        <begin position="1"/>
        <end position="21"/>
    </location>
</feature>
<evidence type="ECO:0000256" key="10">
    <source>
        <dbReference type="SAM" id="Coils"/>
    </source>
</evidence>
<dbReference type="PANTHER" id="PTHR33446:SF2">
    <property type="entry name" value="PROTEIN TONB"/>
    <property type="match status" value="1"/>
</dbReference>
<proteinExistence type="inferred from homology"/>
<dbReference type="InterPro" id="IPR037682">
    <property type="entry name" value="TonB_C"/>
</dbReference>
<dbReference type="Pfam" id="PF03544">
    <property type="entry name" value="TonB_C"/>
    <property type="match status" value="1"/>
</dbReference>
<keyword evidence="11" id="KW-0732">Signal</keyword>
<feature type="chain" id="PRO_5014149013" description="TonB C-terminal domain-containing protein" evidence="11">
    <location>
        <begin position="22"/>
        <end position="246"/>
    </location>
</feature>
<keyword evidence="10" id="KW-0175">Coiled coil</keyword>
<dbReference type="InterPro" id="IPR051045">
    <property type="entry name" value="TonB-dependent_transducer"/>
</dbReference>
<evidence type="ECO:0000256" key="1">
    <source>
        <dbReference type="ARBA" id="ARBA00004383"/>
    </source>
</evidence>
<dbReference type="PANTHER" id="PTHR33446">
    <property type="entry name" value="PROTEIN TONB-RELATED"/>
    <property type="match status" value="1"/>
</dbReference>
<reference evidence="13 14" key="1">
    <citation type="submission" date="2017-11" db="EMBL/GenBank/DDBJ databases">
        <authorList>
            <person name="Duchaud E."/>
        </authorList>
    </citation>
    <scope>NUCLEOTIDE SEQUENCE [LARGE SCALE GENOMIC DNA]</scope>
    <source>
        <strain evidence="13 14">TNO010</strain>
    </source>
</reference>
<feature type="coiled-coil region" evidence="10">
    <location>
        <begin position="99"/>
        <end position="126"/>
    </location>
</feature>
<organism evidence="13 14">
    <name type="scientific">Tenacibaculum finnmarkense genomovar ulcerans</name>
    <dbReference type="NCBI Taxonomy" id="2781388"/>
    <lineage>
        <taxon>Bacteria</taxon>
        <taxon>Pseudomonadati</taxon>
        <taxon>Bacteroidota</taxon>
        <taxon>Flavobacteriia</taxon>
        <taxon>Flavobacteriales</taxon>
        <taxon>Flavobacteriaceae</taxon>
        <taxon>Tenacibaculum</taxon>
        <taxon>Tenacibaculum finnmarkense</taxon>
    </lineage>
</organism>
<dbReference type="Proteomes" id="UP000490060">
    <property type="component" value="Unassembled WGS sequence"/>
</dbReference>
<keyword evidence="7" id="KW-0653">Protein transport</keyword>
<evidence type="ECO:0000256" key="5">
    <source>
        <dbReference type="ARBA" id="ARBA00022519"/>
    </source>
</evidence>
<accession>A0A2I2M6R1</accession>
<dbReference type="Gene3D" id="3.30.1150.10">
    <property type="match status" value="1"/>
</dbReference>
<comment type="similarity">
    <text evidence="2">Belongs to the TonB family.</text>
</comment>
<keyword evidence="9" id="KW-0472">Membrane</keyword>
<dbReference type="PROSITE" id="PS52015">
    <property type="entry name" value="TONB_CTD"/>
    <property type="match status" value="1"/>
</dbReference>
<dbReference type="InterPro" id="IPR006260">
    <property type="entry name" value="TonB/TolA_C"/>
</dbReference>
<evidence type="ECO:0000313" key="13">
    <source>
        <dbReference type="EMBL" id="SOU88215.1"/>
    </source>
</evidence>
<keyword evidence="5" id="KW-0997">Cell inner membrane</keyword>
<comment type="subcellular location">
    <subcellularLocation>
        <location evidence="1">Cell inner membrane</location>
        <topology evidence="1">Single-pass membrane protein</topology>
        <orientation evidence="1">Periplasmic side</orientation>
    </subcellularLocation>
</comment>
<dbReference type="GO" id="GO:0055085">
    <property type="term" value="P:transmembrane transport"/>
    <property type="evidence" value="ECO:0007669"/>
    <property type="project" value="InterPro"/>
</dbReference>
<dbReference type="RefSeq" id="WP_172505029.1">
    <property type="nucleotide sequence ID" value="NZ_OENE01000007.1"/>
</dbReference>
<evidence type="ECO:0000259" key="12">
    <source>
        <dbReference type="PROSITE" id="PS52015"/>
    </source>
</evidence>
<keyword evidence="8" id="KW-1133">Transmembrane helix</keyword>
<feature type="domain" description="TonB C-terminal" evidence="12">
    <location>
        <begin position="154"/>
        <end position="246"/>
    </location>
</feature>
<evidence type="ECO:0000256" key="6">
    <source>
        <dbReference type="ARBA" id="ARBA00022692"/>
    </source>
</evidence>
<evidence type="ECO:0000256" key="3">
    <source>
        <dbReference type="ARBA" id="ARBA00022448"/>
    </source>
</evidence>
<evidence type="ECO:0000256" key="9">
    <source>
        <dbReference type="ARBA" id="ARBA00023136"/>
    </source>
</evidence>
<dbReference type="GO" id="GO:0031992">
    <property type="term" value="F:energy transducer activity"/>
    <property type="evidence" value="ECO:0007669"/>
    <property type="project" value="TreeGrafter"/>
</dbReference>
<evidence type="ECO:0000256" key="8">
    <source>
        <dbReference type="ARBA" id="ARBA00022989"/>
    </source>
</evidence>
<keyword evidence="6" id="KW-0812">Transmembrane</keyword>
<protein>
    <recommendedName>
        <fullName evidence="12">TonB C-terminal domain-containing protein</fullName>
    </recommendedName>
</protein>
<name>A0A2I2M6R1_9FLAO</name>
<keyword evidence="3" id="KW-0813">Transport</keyword>
<dbReference type="NCBIfam" id="TIGR01352">
    <property type="entry name" value="tonB_Cterm"/>
    <property type="match status" value="1"/>
</dbReference>
<dbReference type="GO" id="GO:0098797">
    <property type="term" value="C:plasma membrane protein complex"/>
    <property type="evidence" value="ECO:0007669"/>
    <property type="project" value="TreeGrafter"/>
</dbReference>
<sequence length="246" mass="27817">MKNLLFFSLLIILNMFSTVQAQKVCESPEANEIDLNSISVTKCTIKESKSKRNKNKKSRLISVSVSANKRHLKKRELLKKKEVTAIGATGVSKVSETALNAEITNTISLKNNIENLKNKLSKEEVRKALKFTSVDKIPVFDACKKAEKGEESDCFNNEMMRHISKYFSYPGEAVRQNLQGDVWVRFIIDKSGYVKNIKTLGPDNAEILNNEAARVVLKLPRFKPAKKEGKRTSVKYGFPINFSLEE</sequence>
<evidence type="ECO:0000256" key="4">
    <source>
        <dbReference type="ARBA" id="ARBA00022475"/>
    </source>
</evidence>
<evidence type="ECO:0000313" key="14">
    <source>
        <dbReference type="Proteomes" id="UP000490060"/>
    </source>
</evidence>